<evidence type="ECO:0000256" key="5">
    <source>
        <dbReference type="ARBA" id="ARBA00022989"/>
    </source>
</evidence>
<keyword evidence="6 7" id="KW-0472">Membrane</keyword>
<dbReference type="Pfam" id="PF00528">
    <property type="entry name" value="BPD_transp_1"/>
    <property type="match status" value="1"/>
</dbReference>
<keyword evidence="2 7" id="KW-0813">Transport</keyword>
<protein>
    <recommendedName>
        <fullName evidence="8">ABC transmembrane type-1 domain-containing protein</fullName>
    </recommendedName>
</protein>
<evidence type="ECO:0000256" key="6">
    <source>
        <dbReference type="ARBA" id="ARBA00023136"/>
    </source>
</evidence>
<name>A0A6J4QUH8_9ACTN</name>
<keyword evidence="4 7" id="KW-0812">Transmembrane</keyword>
<comment type="subcellular location">
    <subcellularLocation>
        <location evidence="1 7">Cell membrane</location>
        <topology evidence="1 7">Multi-pass membrane protein</topology>
    </subcellularLocation>
</comment>
<evidence type="ECO:0000256" key="1">
    <source>
        <dbReference type="ARBA" id="ARBA00004651"/>
    </source>
</evidence>
<sequence length="99" mass="11542">AGEFKIFWKVILPLSWPVVAVLTIFTFMWRWNDFAWPLVVLQDREAYTVPLGLNLMKGQFFTDWTGIMSMSLVSILPMLVVFIFFQRYFIQGIASTGIK</sequence>
<evidence type="ECO:0000256" key="4">
    <source>
        <dbReference type="ARBA" id="ARBA00022692"/>
    </source>
</evidence>
<evidence type="ECO:0000313" key="9">
    <source>
        <dbReference type="EMBL" id="CAA9455318.1"/>
    </source>
</evidence>
<dbReference type="PROSITE" id="PS50928">
    <property type="entry name" value="ABC_TM1"/>
    <property type="match status" value="1"/>
</dbReference>
<evidence type="ECO:0000259" key="8">
    <source>
        <dbReference type="PROSITE" id="PS50928"/>
    </source>
</evidence>
<accession>A0A6J4QUH8</accession>
<dbReference type="PANTHER" id="PTHR43744:SF8">
    <property type="entry name" value="SN-GLYCEROL-3-PHOSPHATE TRANSPORT SYSTEM PERMEASE PROTEIN UGPE"/>
    <property type="match status" value="1"/>
</dbReference>
<dbReference type="InterPro" id="IPR000515">
    <property type="entry name" value="MetI-like"/>
</dbReference>
<organism evidence="9">
    <name type="scientific">uncultured Rubrobacteraceae bacterium</name>
    <dbReference type="NCBI Taxonomy" id="349277"/>
    <lineage>
        <taxon>Bacteria</taxon>
        <taxon>Bacillati</taxon>
        <taxon>Actinomycetota</taxon>
        <taxon>Rubrobacteria</taxon>
        <taxon>Rubrobacterales</taxon>
        <taxon>Rubrobacteraceae</taxon>
        <taxon>environmental samples</taxon>
    </lineage>
</organism>
<dbReference type="PANTHER" id="PTHR43744">
    <property type="entry name" value="ABC TRANSPORTER PERMEASE PROTEIN MG189-RELATED-RELATED"/>
    <property type="match status" value="1"/>
</dbReference>
<dbReference type="AlphaFoldDB" id="A0A6J4QUH8"/>
<dbReference type="GO" id="GO:0005886">
    <property type="term" value="C:plasma membrane"/>
    <property type="evidence" value="ECO:0007669"/>
    <property type="project" value="UniProtKB-SubCell"/>
</dbReference>
<dbReference type="InterPro" id="IPR035906">
    <property type="entry name" value="MetI-like_sf"/>
</dbReference>
<dbReference type="GO" id="GO:0055085">
    <property type="term" value="P:transmembrane transport"/>
    <property type="evidence" value="ECO:0007669"/>
    <property type="project" value="InterPro"/>
</dbReference>
<keyword evidence="5 7" id="KW-1133">Transmembrane helix</keyword>
<dbReference type="Gene3D" id="1.10.3720.10">
    <property type="entry name" value="MetI-like"/>
    <property type="match status" value="1"/>
</dbReference>
<feature type="non-terminal residue" evidence="9">
    <location>
        <position position="1"/>
    </location>
</feature>
<evidence type="ECO:0000256" key="3">
    <source>
        <dbReference type="ARBA" id="ARBA00022475"/>
    </source>
</evidence>
<dbReference type="EMBL" id="CADCUW010000671">
    <property type="protein sequence ID" value="CAA9455318.1"/>
    <property type="molecule type" value="Genomic_DNA"/>
</dbReference>
<feature type="transmembrane region" description="Helical" evidence="7">
    <location>
        <begin position="64"/>
        <end position="85"/>
    </location>
</feature>
<gene>
    <name evidence="9" type="ORF">AVDCRST_MAG01-01-5114</name>
</gene>
<evidence type="ECO:0000256" key="2">
    <source>
        <dbReference type="ARBA" id="ARBA00022448"/>
    </source>
</evidence>
<reference evidence="9" key="1">
    <citation type="submission" date="2020-02" db="EMBL/GenBank/DDBJ databases">
        <authorList>
            <person name="Meier V. D."/>
        </authorList>
    </citation>
    <scope>NUCLEOTIDE SEQUENCE</scope>
    <source>
        <strain evidence="9">AVDCRST_MAG01</strain>
    </source>
</reference>
<proteinExistence type="inferred from homology"/>
<feature type="transmembrane region" description="Helical" evidence="7">
    <location>
        <begin position="7"/>
        <end position="29"/>
    </location>
</feature>
<feature type="domain" description="ABC transmembrane type-1" evidence="8">
    <location>
        <begin position="1"/>
        <end position="85"/>
    </location>
</feature>
<keyword evidence="3" id="KW-1003">Cell membrane</keyword>
<evidence type="ECO:0000256" key="7">
    <source>
        <dbReference type="RuleBase" id="RU363032"/>
    </source>
</evidence>
<comment type="similarity">
    <text evidence="7">Belongs to the binding-protein-dependent transport system permease family.</text>
</comment>
<dbReference type="SUPFAM" id="SSF161098">
    <property type="entry name" value="MetI-like"/>
    <property type="match status" value="1"/>
</dbReference>